<reference evidence="3" key="2">
    <citation type="submission" date="2021-09" db="EMBL/GenBank/DDBJ databases">
        <authorList>
            <person name="Jia N."/>
            <person name="Wang J."/>
            <person name="Shi W."/>
            <person name="Du L."/>
            <person name="Sun Y."/>
            <person name="Zhan W."/>
            <person name="Jiang J."/>
            <person name="Wang Q."/>
            <person name="Zhang B."/>
            <person name="Ji P."/>
            <person name="Sakyi L.B."/>
            <person name="Cui X."/>
            <person name="Yuan T."/>
            <person name="Jiang B."/>
            <person name="Yang W."/>
            <person name="Lam T.T.-Y."/>
            <person name="Chang Q."/>
            <person name="Ding S."/>
            <person name="Wang X."/>
            <person name="Zhu J."/>
            <person name="Ruan X."/>
            <person name="Zhao L."/>
            <person name="Wei J."/>
            <person name="Que T."/>
            <person name="Du C."/>
            <person name="Cheng J."/>
            <person name="Dai P."/>
            <person name="Han X."/>
            <person name="Huang E."/>
            <person name="Gao Y."/>
            <person name="Liu J."/>
            <person name="Shao H."/>
            <person name="Ye R."/>
            <person name="Li L."/>
            <person name="Wei W."/>
            <person name="Wang X."/>
            <person name="Wang C."/>
            <person name="Huo Q."/>
            <person name="Li W."/>
            <person name="Guo W."/>
            <person name="Chen H."/>
            <person name="Chen S."/>
            <person name="Zhou L."/>
            <person name="Zhou L."/>
            <person name="Ni X."/>
            <person name="Tian J."/>
            <person name="Zhou Y."/>
            <person name="Sheng Y."/>
            <person name="Liu T."/>
            <person name="Pan Y."/>
            <person name="Xia L."/>
            <person name="Li J."/>
            <person name="Zhao F."/>
            <person name="Cao W."/>
        </authorList>
    </citation>
    <scope>NUCLEOTIDE SEQUENCE</scope>
    <source>
        <strain evidence="3">Rsan-2018</strain>
        <tissue evidence="3">Larvae</tissue>
    </source>
</reference>
<keyword evidence="4" id="KW-1185">Reference proteome</keyword>
<evidence type="ECO:0000313" key="3">
    <source>
        <dbReference type="EMBL" id="KAH7976402.1"/>
    </source>
</evidence>
<evidence type="ECO:0000313" key="4">
    <source>
        <dbReference type="Proteomes" id="UP000821837"/>
    </source>
</evidence>
<gene>
    <name evidence="3" type="ORF">HPB52_013139</name>
</gene>
<protein>
    <submittedName>
        <fullName evidence="3">Uncharacterized protein</fullName>
    </submittedName>
</protein>
<keyword evidence="2" id="KW-0812">Transmembrane</keyword>
<keyword evidence="2" id="KW-1133">Transmembrane helix</keyword>
<evidence type="ECO:0000256" key="1">
    <source>
        <dbReference type="SAM" id="MobiDB-lite"/>
    </source>
</evidence>
<dbReference type="AlphaFoldDB" id="A0A9D4QEL8"/>
<feature type="transmembrane region" description="Helical" evidence="2">
    <location>
        <begin position="65"/>
        <end position="88"/>
    </location>
</feature>
<reference evidence="3" key="1">
    <citation type="journal article" date="2020" name="Cell">
        <title>Large-Scale Comparative Analyses of Tick Genomes Elucidate Their Genetic Diversity and Vector Capacities.</title>
        <authorList>
            <consortium name="Tick Genome and Microbiome Consortium (TIGMIC)"/>
            <person name="Jia N."/>
            <person name="Wang J."/>
            <person name="Shi W."/>
            <person name="Du L."/>
            <person name="Sun Y."/>
            <person name="Zhan W."/>
            <person name="Jiang J.F."/>
            <person name="Wang Q."/>
            <person name="Zhang B."/>
            <person name="Ji P."/>
            <person name="Bell-Sakyi L."/>
            <person name="Cui X.M."/>
            <person name="Yuan T.T."/>
            <person name="Jiang B.G."/>
            <person name="Yang W.F."/>
            <person name="Lam T.T."/>
            <person name="Chang Q.C."/>
            <person name="Ding S.J."/>
            <person name="Wang X.J."/>
            <person name="Zhu J.G."/>
            <person name="Ruan X.D."/>
            <person name="Zhao L."/>
            <person name="Wei J.T."/>
            <person name="Ye R.Z."/>
            <person name="Que T.C."/>
            <person name="Du C.H."/>
            <person name="Zhou Y.H."/>
            <person name="Cheng J.X."/>
            <person name="Dai P.F."/>
            <person name="Guo W.B."/>
            <person name="Han X.H."/>
            <person name="Huang E.J."/>
            <person name="Li L.F."/>
            <person name="Wei W."/>
            <person name="Gao Y.C."/>
            <person name="Liu J.Z."/>
            <person name="Shao H.Z."/>
            <person name="Wang X."/>
            <person name="Wang C.C."/>
            <person name="Yang T.C."/>
            <person name="Huo Q.B."/>
            <person name="Li W."/>
            <person name="Chen H.Y."/>
            <person name="Chen S.E."/>
            <person name="Zhou L.G."/>
            <person name="Ni X.B."/>
            <person name="Tian J.H."/>
            <person name="Sheng Y."/>
            <person name="Liu T."/>
            <person name="Pan Y.S."/>
            <person name="Xia L.Y."/>
            <person name="Li J."/>
            <person name="Zhao F."/>
            <person name="Cao W.C."/>
        </authorList>
    </citation>
    <scope>NUCLEOTIDE SEQUENCE</scope>
    <source>
        <strain evidence="3">Rsan-2018</strain>
    </source>
</reference>
<evidence type="ECO:0000256" key="2">
    <source>
        <dbReference type="SAM" id="Phobius"/>
    </source>
</evidence>
<keyword evidence="2" id="KW-0472">Membrane</keyword>
<name>A0A9D4QEL8_RHISA</name>
<accession>A0A9D4QEL8</accession>
<dbReference type="EMBL" id="JABSTV010001246">
    <property type="protein sequence ID" value="KAH7976402.1"/>
    <property type="molecule type" value="Genomic_DNA"/>
</dbReference>
<feature type="region of interest" description="Disordered" evidence="1">
    <location>
        <begin position="118"/>
        <end position="163"/>
    </location>
</feature>
<feature type="compositionally biased region" description="Basic and acidic residues" evidence="1">
    <location>
        <begin position="149"/>
        <end position="161"/>
    </location>
</feature>
<comment type="caution">
    <text evidence="3">The sequence shown here is derived from an EMBL/GenBank/DDBJ whole genome shotgun (WGS) entry which is preliminary data.</text>
</comment>
<organism evidence="3 4">
    <name type="scientific">Rhipicephalus sanguineus</name>
    <name type="common">Brown dog tick</name>
    <name type="synonym">Ixodes sanguineus</name>
    <dbReference type="NCBI Taxonomy" id="34632"/>
    <lineage>
        <taxon>Eukaryota</taxon>
        <taxon>Metazoa</taxon>
        <taxon>Ecdysozoa</taxon>
        <taxon>Arthropoda</taxon>
        <taxon>Chelicerata</taxon>
        <taxon>Arachnida</taxon>
        <taxon>Acari</taxon>
        <taxon>Parasitiformes</taxon>
        <taxon>Ixodida</taxon>
        <taxon>Ixodoidea</taxon>
        <taxon>Ixodidae</taxon>
        <taxon>Rhipicephalinae</taxon>
        <taxon>Rhipicephalus</taxon>
        <taxon>Rhipicephalus</taxon>
    </lineage>
</organism>
<sequence>MHLGVIEMASLDALPGTNPSSAATASSSWASRKAAAVFKAAAATRSAAAATGSTAGSGDVSAKTIISVFVVLGAFLVVSVVGAAVTFVETQAKDARNHNHSSPCVEFIQFAPNETLLQSQQGSEQPPESLPTSAARLEERAPSPTSTSKDVKVPPTSKDRGFYAGEASINGTFSLGRILDALAAGKDIRTGADHL</sequence>
<dbReference type="Proteomes" id="UP000821837">
    <property type="component" value="Chromosome 10"/>
</dbReference>
<proteinExistence type="predicted"/>
<feature type="compositionally biased region" description="Low complexity" evidence="1">
    <location>
        <begin position="118"/>
        <end position="131"/>
    </location>
</feature>